<evidence type="ECO:0000313" key="9">
    <source>
        <dbReference type="EMBL" id="KAK5956555.1"/>
    </source>
</evidence>
<dbReference type="Pfam" id="PF09359">
    <property type="entry name" value="VTC"/>
    <property type="match status" value="1"/>
</dbReference>
<feature type="domain" description="SPX" evidence="8">
    <location>
        <begin position="1"/>
        <end position="161"/>
    </location>
</feature>
<dbReference type="PANTHER" id="PTHR46140:SF1">
    <property type="entry name" value="VACUOLAR TRANSPORTER CHAPERONE COMPLEX SUBUNIT 4-RELATED"/>
    <property type="match status" value="1"/>
</dbReference>
<evidence type="ECO:0000256" key="3">
    <source>
        <dbReference type="ARBA" id="ARBA00022692"/>
    </source>
</evidence>
<dbReference type="AlphaFoldDB" id="A0AAN8IB64"/>
<dbReference type="PROSITE" id="PS51382">
    <property type="entry name" value="SPX"/>
    <property type="match status" value="1"/>
</dbReference>
<feature type="compositionally biased region" description="Polar residues" evidence="6">
    <location>
        <begin position="657"/>
        <end position="673"/>
    </location>
</feature>
<reference evidence="9 10" key="1">
    <citation type="submission" date="2022-12" db="EMBL/GenBank/DDBJ databases">
        <title>Genomic features and morphological characterization of a novel Knufia sp. strain isolated from spacecraft assembly facility.</title>
        <authorList>
            <person name="Teixeira M."/>
            <person name="Chander A.M."/>
            <person name="Stajich J.E."/>
            <person name="Venkateswaran K."/>
        </authorList>
    </citation>
    <scope>NUCLEOTIDE SEQUENCE [LARGE SCALE GENOMIC DNA]</scope>
    <source>
        <strain evidence="9 10">FJI-L2-BK-P2</strain>
    </source>
</reference>
<feature type="transmembrane region" description="Helical" evidence="7">
    <location>
        <begin position="711"/>
        <end position="731"/>
    </location>
</feature>
<dbReference type="CDD" id="cd14474">
    <property type="entry name" value="SPX_YDR089W"/>
    <property type="match status" value="1"/>
</dbReference>
<dbReference type="GO" id="GO:0042144">
    <property type="term" value="P:vacuole fusion, non-autophagic"/>
    <property type="evidence" value="ECO:0007669"/>
    <property type="project" value="TreeGrafter"/>
</dbReference>
<gene>
    <name evidence="9" type="ORF">OHC33_002040</name>
</gene>
<dbReference type="GO" id="GO:0000329">
    <property type="term" value="C:fungal-type vacuole membrane"/>
    <property type="evidence" value="ECO:0007669"/>
    <property type="project" value="TreeGrafter"/>
</dbReference>
<feature type="transmembrane region" description="Helical" evidence="7">
    <location>
        <begin position="743"/>
        <end position="764"/>
    </location>
</feature>
<evidence type="ECO:0000256" key="5">
    <source>
        <dbReference type="ARBA" id="ARBA00023136"/>
    </source>
</evidence>
<keyword evidence="2" id="KW-0926">Vacuole</keyword>
<dbReference type="GO" id="GO:0007034">
    <property type="term" value="P:vacuolar transport"/>
    <property type="evidence" value="ECO:0007669"/>
    <property type="project" value="TreeGrafter"/>
</dbReference>
<keyword evidence="4 7" id="KW-1133">Transmembrane helix</keyword>
<dbReference type="Gene3D" id="3.20.100.30">
    <property type="entry name" value="VTC, catalytic tunnel domain"/>
    <property type="match status" value="1"/>
</dbReference>
<dbReference type="InterPro" id="IPR004331">
    <property type="entry name" value="SPX_dom"/>
</dbReference>
<dbReference type="EMBL" id="JAKLMC020000004">
    <property type="protein sequence ID" value="KAK5956555.1"/>
    <property type="molecule type" value="Genomic_DNA"/>
</dbReference>
<comment type="caution">
    <text evidence="9">The sequence shown here is derived from an EMBL/GenBank/DDBJ whole genome shotgun (WGS) entry which is preliminary data.</text>
</comment>
<evidence type="ECO:0000256" key="7">
    <source>
        <dbReference type="SAM" id="Phobius"/>
    </source>
</evidence>
<comment type="subcellular location">
    <subcellularLocation>
        <location evidence="1">Vacuole membrane</location>
        <topology evidence="1">Multi-pass membrane protein</topology>
    </subcellularLocation>
</comment>
<dbReference type="GO" id="GO:0016237">
    <property type="term" value="P:microautophagy"/>
    <property type="evidence" value="ECO:0007669"/>
    <property type="project" value="TreeGrafter"/>
</dbReference>
<keyword evidence="10" id="KW-1185">Reference proteome</keyword>
<dbReference type="InterPro" id="IPR042267">
    <property type="entry name" value="VTC_sf"/>
</dbReference>
<accession>A0AAN8IB64</accession>
<proteinExistence type="predicted"/>
<evidence type="ECO:0000256" key="4">
    <source>
        <dbReference type="ARBA" id="ARBA00022989"/>
    </source>
</evidence>
<dbReference type="GO" id="GO:0006799">
    <property type="term" value="P:polyphosphate biosynthetic process"/>
    <property type="evidence" value="ECO:0007669"/>
    <property type="project" value="UniProtKB-ARBA"/>
</dbReference>
<evidence type="ECO:0000259" key="8">
    <source>
        <dbReference type="PROSITE" id="PS51382"/>
    </source>
</evidence>
<feature type="region of interest" description="Disordered" evidence="6">
    <location>
        <begin position="647"/>
        <end position="683"/>
    </location>
</feature>
<organism evidence="9 10">
    <name type="scientific">Knufia fluminis</name>
    <dbReference type="NCBI Taxonomy" id="191047"/>
    <lineage>
        <taxon>Eukaryota</taxon>
        <taxon>Fungi</taxon>
        <taxon>Dikarya</taxon>
        <taxon>Ascomycota</taxon>
        <taxon>Pezizomycotina</taxon>
        <taxon>Eurotiomycetes</taxon>
        <taxon>Chaetothyriomycetidae</taxon>
        <taxon>Chaetothyriales</taxon>
        <taxon>Trichomeriaceae</taxon>
        <taxon>Knufia</taxon>
    </lineage>
</organism>
<dbReference type="InterPro" id="IPR018966">
    <property type="entry name" value="VTC_domain"/>
</dbReference>
<evidence type="ECO:0000313" key="10">
    <source>
        <dbReference type="Proteomes" id="UP001316803"/>
    </source>
</evidence>
<feature type="transmembrane region" description="Helical" evidence="7">
    <location>
        <begin position="776"/>
        <end position="797"/>
    </location>
</feature>
<keyword evidence="3 7" id="KW-0812">Transmembrane</keyword>
<evidence type="ECO:0000256" key="6">
    <source>
        <dbReference type="SAM" id="MobiDB-lite"/>
    </source>
</evidence>
<dbReference type="GO" id="GO:0033254">
    <property type="term" value="C:vacuolar transporter chaperone complex"/>
    <property type="evidence" value="ECO:0007669"/>
    <property type="project" value="TreeGrafter"/>
</dbReference>
<keyword evidence="5 7" id="KW-0472">Membrane</keyword>
<sequence length="804" mass="89334">MKFGETLYQRSVPKWAPYNLNYNELKHLIKARTSAGAPSPVPIPGQTDHRWSLLEDEMYDILKEQYEHITLFLRSKHGEIERRLAHLDKSVRSAKRSSNLYGGRPSLQARKYQRLAYEAETIGEDIQALSRFAAAQKIAFRKIFKKYRKWTNSDALRLRLENDVFSDGQLDLNLIDQMQHLSAHTATITDLQTSLMRPNMQDHDRGRASDKLESPVIQIAKATQSGPLHFDAAVASIPFGEAAGTATYWIHTDNLEEARVLLLRYMRDLGLRSALSSENSVGSIDAAALGSGDGGRVHTCYCDNVYRFIQDSTSHSPSKAAMCARWSAAKEALVTMSDLSPRSDSNSTISIKRKDLPSALDRDSSLPKDRSASAANTRAIRGFLSQHRDVKPLAQLESDRSRYAGLTNSSEVGTFATLDANITFAAFDKDSLTAPGEAQTQEPGFPYAVLGIRWEFGRKPEVVRAFDTTHLAERIPEFTLESAAIYSQFPQLSKPSWAATLERDIRKVPVHTRRGRRKDVSDGLTSGPSSTDGPVDSVFSTPLVHSTAGSETSPMTSTRNMPLDRADTKPPAKKKKKARIAADSPNRQKYYSEYDDPESEFYQQEAYTIYVDPNQEAPGMATMRKIGSALLVPFTWVQSKNKHAIDSNERTPLLNGIAQSQDSPSSESDTDQVGSGRPRYKGLQGRIRPAERYRMRLSRRQRALERTLVQFYSGLLVLSYVFLLMSAILLNTGRKKVALEVDVGATVGVVMAFVCMVLSLVLVYMRKEKLATIEVVSLILGTSMIVVLGAAVVVGIVQKATLVK</sequence>
<dbReference type="PANTHER" id="PTHR46140">
    <property type="entry name" value="VACUOLAR TRANSPORTER CHAPERONE 1-RELATED"/>
    <property type="match status" value="1"/>
</dbReference>
<feature type="region of interest" description="Disordered" evidence="6">
    <location>
        <begin position="508"/>
        <end position="593"/>
    </location>
</feature>
<feature type="compositionally biased region" description="Basic residues" evidence="6">
    <location>
        <begin position="508"/>
        <end position="517"/>
    </location>
</feature>
<evidence type="ECO:0000256" key="1">
    <source>
        <dbReference type="ARBA" id="ARBA00004128"/>
    </source>
</evidence>
<evidence type="ECO:0000256" key="2">
    <source>
        <dbReference type="ARBA" id="ARBA00022554"/>
    </source>
</evidence>
<dbReference type="Proteomes" id="UP001316803">
    <property type="component" value="Unassembled WGS sequence"/>
</dbReference>
<name>A0AAN8IB64_9EURO</name>
<dbReference type="InterPro" id="IPR051572">
    <property type="entry name" value="VTC_Complex_Subunit"/>
</dbReference>
<protein>
    <recommendedName>
        <fullName evidence="8">SPX domain-containing protein</fullName>
    </recommendedName>
</protein>
<feature type="compositionally biased region" description="Polar residues" evidence="6">
    <location>
        <begin position="523"/>
        <end position="560"/>
    </location>
</feature>